<keyword evidence="1" id="KW-0966">Cell projection</keyword>
<dbReference type="InterPro" id="IPR029025">
    <property type="entry name" value="T3SS_substrate_exporter_C"/>
</dbReference>
<dbReference type="Pfam" id="PF01312">
    <property type="entry name" value="Bac_export_2"/>
    <property type="match status" value="1"/>
</dbReference>
<dbReference type="Proteomes" id="UP000199520">
    <property type="component" value="Unassembled WGS sequence"/>
</dbReference>
<dbReference type="STRING" id="1123291.SAMN04490355_1003176"/>
<protein>
    <submittedName>
        <fullName evidence="1">Flagellar biosynthesis protein</fullName>
    </submittedName>
</protein>
<accession>A0A1I4HDY2</accession>
<gene>
    <name evidence="1" type="ORF">SAMN04490355_1003176</name>
</gene>
<proteinExistence type="predicted"/>
<reference evidence="2" key="1">
    <citation type="submission" date="2016-10" db="EMBL/GenBank/DDBJ databases">
        <authorList>
            <person name="Varghese N."/>
            <person name="Submissions S."/>
        </authorList>
    </citation>
    <scope>NUCLEOTIDE SEQUENCE [LARGE SCALE GENOMIC DNA]</scope>
    <source>
        <strain evidence="2">DSM 13327</strain>
    </source>
</reference>
<dbReference type="SUPFAM" id="SSF160544">
    <property type="entry name" value="EscU C-terminal domain-like"/>
    <property type="match status" value="1"/>
</dbReference>
<dbReference type="RefSeq" id="WP_090932677.1">
    <property type="nucleotide sequence ID" value="NZ_FOTS01000003.1"/>
</dbReference>
<keyword evidence="1" id="KW-0969">Cilium</keyword>
<name>A0A1I4HDY2_9FIRM</name>
<keyword evidence="2" id="KW-1185">Reference proteome</keyword>
<dbReference type="EMBL" id="FOTS01000003">
    <property type="protein sequence ID" value="SFL40432.1"/>
    <property type="molecule type" value="Genomic_DNA"/>
</dbReference>
<keyword evidence="1" id="KW-0282">Flagellum</keyword>
<organism evidence="1 2">
    <name type="scientific">Pelosinus propionicus DSM 13327</name>
    <dbReference type="NCBI Taxonomy" id="1123291"/>
    <lineage>
        <taxon>Bacteria</taxon>
        <taxon>Bacillati</taxon>
        <taxon>Bacillota</taxon>
        <taxon>Negativicutes</taxon>
        <taxon>Selenomonadales</taxon>
        <taxon>Sporomusaceae</taxon>
        <taxon>Pelosinus</taxon>
    </lineage>
</organism>
<dbReference type="AlphaFoldDB" id="A0A1I4HDY2"/>
<evidence type="ECO:0000313" key="1">
    <source>
        <dbReference type="EMBL" id="SFL40432.1"/>
    </source>
</evidence>
<dbReference type="OrthoDB" id="5244399at2"/>
<dbReference type="GO" id="GO:0009306">
    <property type="term" value="P:protein secretion"/>
    <property type="evidence" value="ECO:0007669"/>
    <property type="project" value="InterPro"/>
</dbReference>
<evidence type="ECO:0000313" key="2">
    <source>
        <dbReference type="Proteomes" id="UP000199520"/>
    </source>
</evidence>
<dbReference type="Gene3D" id="3.40.1690.10">
    <property type="entry name" value="secretion proteins EscU"/>
    <property type="match status" value="1"/>
</dbReference>
<dbReference type="PANTHER" id="PTHR30531:SF12">
    <property type="entry name" value="FLAGELLAR BIOSYNTHETIC PROTEIN FLHB"/>
    <property type="match status" value="1"/>
</dbReference>
<dbReference type="GO" id="GO:0005886">
    <property type="term" value="C:plasma membrane"/>
    <property type="evidence" value="ECO:0007669"/>
    <property type="project" value="TreeGrafter"/>
</dbReference>
<dbReference type="PANTHER" id="PTHR30531">
    <property type="entry name" value="FLAGELLAR BIOSYNTHETIC PROTEIN FLHB"/>
    <property type="match status" value="1"/>
</dbReference>
<dbReference type="InterPro" id="IPR006135">
    <property type="entry name" value="T3SS_substrate_exporter"/>
</dbReference>
<sequence length="93" mass="10442">MNKDKSDKPQQAIALSYQSNTNAPRVVAKGTGYMADKILSTASQHSVPVYQNKTLASMLMAVELDREIPPELYQAVAEVLAYIYHIDKKMHKF</sequence>